<name>A0A5C4TLE7_FRUSA</name>
<evidence type="ECO:0000259" key="12">
    <source>
        <dbReference type="PROSITE" id="PS51935"/>
    </source>
</evidence>
<evidence type="ECO:0000256" key="7">
    <source>
        <dbReference type="ARBA" id="ARBA00022807"/>
    </source>
</evidence>
<dbReference type="PANTHER" id="PTHR47053:SF1">
    <property type="entry name" value="MUREIN DD-ENDOPEPTIDASE MEPH-RELATED"/>
    <property type="match status" value="1"/>
</dbReference>
<dbReference type="GO" id="GO:0008234">
    <property type="term" value="F:cysteine-type peptidase activity"/>
    <property type="evidence" value="ECO:0007669"/>
    <property type="project" value="UniProtKB-KW"/>
</dbReference>
<keyword evidence="7" id="KW-0788">Thiol protease</keyword>
<evidence type="ECO:0000256" key="9">
    <source>
        <dbReference type="SAM" id="MobiDB-lite"/>
    </source>
</evidence>
<evidence type="ECO:0000256" key="1">
    <source>
        <dbReference type="ARBA" id="ARBA00007074"/>
    </source>
</evidence>
<gene>
    <name evidence="13" type="ORF">DID87_01045</name>
</gene>
<dbReference type="NCBIfam" id="TIGR01167">
    <property type="entry name" value="LPXTG_anchor"/>
    <property type="match status" value="1"/>
</dbReference>
<evidence type="ECO:0000256" key="10">
    <source>
        <dbReference type="SAM" id="Phobius"/>
    </source>
</evidence>
<dbReference type="Pfam" id="PF19258">
    <property type="entry name" value="KxYKxGKxW_sig"/>
    <property type="match status" value="1"/>
</dbReference>
<keyword evidence="10" id="KW-0472">Membrane</keyword>
<feature type="compositionally biased region" description="Polar residues" evidence="9">
    <location>
        <begin position="162"/>
        <end position="376"/>
    </location>
</feature>
<dbReference type="NCBIfam" id="TIGR03715">
    <property type="entry name" value="KxYKxGKxW"/>
    <property type="match status" value="1"/>
</dbReference>
<evidence type="ECO:0000256" key="5">
    <source>
        <dbReference type="ARBA" id="ARBA00022729"/>
    </source>
</evidence>
<dbReference type="SUPFAM" id="SSF54001">
    <property type="entry name" value="Cysteine proteinases"/>
    <property type="match status" value="1"/>
</dbReference>
<reference evidence="13 14" key="1">
    <citation type="submission" date="2018-05" db="EMBL/GenBank/DDBJ databases">
        <title>Lactobacillus sanfranciscensis Ah4 draft denome sequence.</title>
        <authorList>
            <person name="Zhang G."/>
        </authorList>
    </citation>
    <scope>NUCLEOTIDE SEQUENCE [LARGE SCALE GENOMIC DNA]</scope>
    <source>
        <strain evidence="13 14">Ah4</strain>
    </source>
</reference>
<evidence type="ECO:0000313" key="14">
    <source>
        <dbReference type="Proteomes" id="UP000313312"/>
    </source>
</evidence>
<evidence type="ECO:0000259" key="11">
    <source>
        <dbReference type="PROSITE" id="PS50847"/>
    </source>
</evidence>
<comment type="caution">
    <text evidence="13">The sequence shown here is derived from an EMBL/GenBank/DDBJ whole genome shotgun (WGS) entry which is preliminary data.</text>
</comment>
<proteinExistence type="inferred from homology"/>
<protein>
    <submittedName>
        <fullName evidence="13">Uncharacterized protein</fullName>
    </submittedName>
</protein>
<feature type="transmembrane region" description="Helical" evidence="10">
    <location>
        <begin position="430"/>
        <end position="448"/>
    </location>
</feature>
<dbReference type="GO" id="GO:0006508">
    <property type="term" value="P:proteolysis"/>
    <property type="evidence" value="ECO:0007669"/>
    <property type="project" value="UniProtKB-KW"/>
</dbReference>
<keyword evidence="6" id="KW-0378">Hydrolase</keyword>
<dbReference type="Pfam" id="PF00746">
    <property type="entry name" value="Gram_pos_anchor"/>
    <property type="match status" value="1"/>
</dbReference>
<dbReference type="PROSITE" id="PS51935">
    <property type="entry name" value="NLPC_P60"/>
    <property type="match status" value="1"/>
</dbReference>
<feature type="domain" description="NlpC/P60" evidence="12">
    <location>
        <begin position="35"/>
        <end position="157"/>
    </location>
</feature>
<keyword evidence="5" id="KW-0732">Signal</keyword>
<keyword evidence="10" id="KW-0812">Transmembrane</keyword>
<dbReference type="EMBL" id="QFCR01000002">
    <property type="protein sequence ID" value="TNK90960.1"/>
    <property type="molecule type" value="Genomic_DNA"/>
</dbReference>
<keyword evidence="10" id="KW-1133">Transmembrane helix</keyword>
<dbReference type="Gene3D" id="3.90.1720.10">
    <property type="entry name" value="endopeptidase domain like (from Nostoc punctiforme)"/>
    <property type="match status" value="1"/>
</dbReference>
<dbReference type="PROSITE" id="PS50847">
    <property type="entry name" value="GRAM_POS_ANCHORING"/>
    <property type="match status" value="1"/>
</dbReference>
<organism evidence="13 14">
    <name type="scientific">Fructilactobacillus sanfranciscensis</name>
    <name type="common">Lactobacillus sanfranciscensis</name>
    <dbReference type="NCBI Taxonomy" id="1625"/>
    <lineage>
        <taxon>Bacteria</taxon>
        <taxon>Bacillati</taxon>
        <taxon>Bacillota</taxon>
        <taxon>Bacilli</taxon>
        <taxon>Lactobacillales</taxon>
        <taxon>Lactobacillaceae</taxon>
        <taxon>Fructilactobacillus</taxon>
    </lineage>
</organism>
<feature type="compositionally biased region" description="Low complexity" evidence="9">
    <location>
        <begin position="377"/>
        <end position="390"/>
    </location>
</feature>
<feature type="domain" description="Gram-positive cocci surface proteins LPxTG" evidence="11">
    <location>
        <begin position="421"/>
        <end position="454"/>
    </location>
</feature>
<dbReference type="InterPro" id="IPR019931">
    <property type="entry name" value="LPXTG_anchor"/>
</dbReference>
<keyword evidence="2" id="KW-0134">Cell wall</keyword>
<comment type="similarity">
    <text evidence="1">Belongs to the peptidase C40 family.</text>
</comment>
<evidence type="ECO:0000256" key="4">
    <source>
        <dbReference type="ARBA" id="ARBA00022670"/>
    </source>
</evidence>
<dbReference type="AlphaFoldDB" id="A0A5C4TLE7"/>
<dbReference type="InterPro" id="IPR051202">
    <property type="entry name" value="Peptidase_C40"/>
</dbReference>
<accession>A0A5C4TLE7</accession>
<keyword evidence="8" id="KW-0572">Peptidoglycan-anchor</keyword>
<evidence type="ECO:0000256" key="6">
    <source>
        <dbReference type="ARBA" id="ARBA00022801"/>
    </source>
</evidence>
<keyword evidence="4" id="KW-0645">Protease</keyword>
<dbReference type="Pfam" id="PF00877">
    <property type="entry name" value="NLPC_P60"/>
    <property type="match status" value="1"/>
</dbReference>
<sequence length="454" mass="46518">MNKVHYKMFKAGKKWMIAGITTVAISTGAFMVNSIDANADVVSNVSAYLGTPYQYGGNSSSGIDCSALVQAAYAADGINLPRTSGEQYGVTTQESAADAQPGDLVFFGSYGSDHVGIYTGNGNMINAETVDGVTSRQISVMEKYLGTASYGRVNGATQAAFNGSATDSSTQASTNDDSYSQSGVSTTNNNQAPVDNNGASSESSNQTNNANQAPTSNGVNADSSNQTNNANQAPTSNGVNADSSNQTNNANQAPTSNGVNADSSNQTNNANQAPTSNGVNADSSNQTNNANQAPTSNGVNADSSNQTNNANQAPTSNGVNADSSNQTNNANQAPTSNGVNADSSNQTNNANQAPTSNGVNADSSNQTNNANQAPTSNGANADVNNNQNNNITSVEPEKTDVKPVDNQVVKVVTPTNQKDTLPATGETKNSLLTVIGLGLISFVTLLGFKIRKNN</sequence>
<evidence type="ECO:0000256" key="2">
    <source>
        <dbReference type="ARBA" id="ARBA00022512"/>
    </source>
</evidence>
<dbReference type="InterPro" id="IPR000064">
    <property type="entry name" value="NLP_P60_dom"/>
</dbReference>
<evidence type="ECO:0000313" key="13">
    <source>
        <dbReference type="EMBL" id="TNK90960.1"/>
    </source>
</evidence>
<dbReference type="Proteomes" id="UP000313312">
    <property type="component" value="Unassembled WGS sequence"/>
</dbReference>
<evidence type="ECO:0000256" key="8">
    <source>
        <dbReference type="ARBA" id="ARBA00023088"/>
    </source>
</evidence>
<evidence type="ECO:0000256" key="3">
    <source>
        <dbReference type="ARBA" id="ARBA00022525"/>
    </source>
</evidence>
<dbReference type="PANTHER" id="PTHR47053">
    <property type="entry name" value="MUREIN DD-ENDOPEPTIDASE MEPH-RELATED"/>
    <property type="match status" value="1"/>
</dbReference>
<dbReference type="RefSeq" id="WP_139571017.1">
    <property type="nucleotide sequence ID" value="NZ_QFCR01000002.1"/>
</dbReference>
<keyword evidence="3" id="KW-0964">Secreted</keyword>
<dbReference type="InterPro" id="IPR038765">
    <property type="entry name" value="Papain-like_cys_pep_sf"/>
</dbReference>
<dbReference type="InterPro" id="IPR022263">
    <property type="entry name" value="KxYKxGKxW"/>
</dbReference>
<feature type="region of interest" description="Disordered" evidence="9">
    <location>
        <begin position="162"/>
        <end position="402"/>
    </location>
</feature>